<feature type="region of interest" description="Disordered" evidence="1">
    <location>
        <begin position="1"/>
        <end position="42"/>
    </location>
</feature>
<gene>
    <name evidence="2" type="ORF">E2C01_000946</name>
</gene>
<protein>
    <submittedName>
        <fullName evidence="2">Uncharacterized protein</fullName>
    </submittedName>
</protein>
<evidence type="ECO:0000256" key="1">
    <source>
        <dbReference type="SAM" id="MobiDB-lite"/>
    </source>
</evidence>
<keyword evidence="3" id="KW-1185">Reference proteome</keyword>
<feature type="compositionally biased region" description="Basic residues" evidence="1">
    <location>
        <begin position="9"/>
        <end position="28"/>
    </location>
</feature>
<sequence length="74" mass="9147">MEKRERNRKEHKLKQERRKIDRSRRGKLRDKQEEEGSREAEEVAIRKEMEQFTCLRWMEREEDQSAQVKVDCVA</sequence>
<dbReference type="Proteomes" id="UP000324222">
    <property type="component" value="Unassembled WGS sequence"/>
</dbReference>
<proteinExistence type="predicted"/>
<name>A0A5B7CGD4_PORTR</name>
<reference evidence="2 3" key="1">
    <citation type="submission" date="2019-05" db="EMBL/GenBank/DDBJ databases">
        <title>Another draft genome of Portunus trituberculatus and its Hox gene families provides insights of decapod evolution.</title>
        <authorList>
            <person name="Jeong J.-H."/>
            <person name="Song I."/>
            <person name="Kim S."/>
            <person name="Choi T."/>
            <person name="Kim D."/>
            <person name="Ryu S."/>
            <person name="Kim W."/>
        </authorList>
    </citation>
    <scope>NUCLEOTIDE SEQUENCE [LARGE SCALE GENOMIC DNA]</scope>
    <source>
        <tissue evidence="2">Muscle</tissue>
    </source>
</reference>
<comment type="caution">
    <text evidence="2">The sequence shown here is derived from an EMBL/GenBank/DDBJ whole genome shotgun (WGS) entry which is preliminary data.</text>
</comment>
<evidence type="ECO:0000313" key="3">
    <source>
        <dbReference type="Proteomes" id="UP000324222"/>
    </source>
</evidence>
<feature type="compositionally biased region" description="Basic and acidic residues" evidence="1">
    <location>
        <begin position="29"/>
        <end position="42"/>
    </location>
</feature>
<dbReference type="AlphaFoldDB" id="A0A5B7CGD4"/>
<dbReference type="EMBL" id="VSRR010000026">
    <property type="protein sequence ID" value="MPC08360.1"/>
    <property type="molecule type" value="Genomic_DNA"/>
</dbReference>
<evidence type="ECO:0000313" key="2">
    <source>
        <dbReference type="EMBL" id="MPC08360.1"/>
    </source>
</evidence>
<organism evidence="2 3">
    <name type="scientific">Portunus trituberculatus</name>
    <name type="common">Swimming crab</name>
    <name type="synonym">Neptunus trituberculatus</name>
    <dbReference type="NCBI Taxonomy" id="210409"/>
    <lineage>
        <taxon>Eukaryota</taxon>
        <taxon>Metazoa</taxon>
        <taxon>Ecdysozoa</taxon>
        <taxon>Arthropoda</taxon>
        <taxon>Crustacea</taxon>
        <taxon>Multicrustacea</taxon>
        <taxon>Malacostraca</taxon>
        <taxon>Eumalacostraca</taxon>
        <taxon>Eucarida</taxon>
        <taxon>Decapoda</taxon>
        <taxon>Pleocyemata</taxon>
        <taxon>Brachyura</taxon>
        <taxon>Eubrachyura</taxon>
        <taxon>Portunoidea</taxon>
        <taxon>Portunidae</taxon>
        <taxon>Portuninae</taxon>
        <taxon>Portunus</taxon>
    </lineage>
</organism>
<accession>A0A5B7CGD4</accession>